<name>A0A1F8APV7_9BACT</name>
<reference evidence="2 3" key="1">
    <citation type="journal article" date="2016" name="Nat. Commun.">
        <title>Thousands of microbial genomes shed light on interconnected biogeochemical processes in an aquifer system.</title>
        <authorList>
            <person name="Anantharaman K."/>
            <person name="Brown C.T."/>
            <person name="Hug L.A."/>
            <person name="Sharon I."/>
            <person name="Castelle C.J."/>
            <person name="Probst A.J."/>
            <person name="Thomas B.C."/>
            <person name="Singh A."/>
            <person name="Wilkins M.J."/>
            <person name="Karaoz U."/>
            <person name="Brodie E.L."/>
            <person name="Williams K.H."/>
            <person name="Hubbard S.S."/>
            <person name="Banfield J.F."/>
        </authorList>
    </citation>
    <scope>NUCLEOTIDE SEQUENCE [LARGE SCALE GENOMIC DNA]</scope>
</reference>
<feature type="transmembrane region" description="Helical" evidence="1">
    <location>
        <begin position="44"/>
        <end position="67"/>
    </location>
</feature>
<dbReference type="Proteomes" id="UP000178603">
    <property type="component" value="Unassembled WGS sequence"/>
</dbReference>
<gene>
    <name evidence="2" type="ORF">A3E44_05295</name>
</gene>
<keyword evidence="1" id="KW-1133">Transmembrane helix</keyword>
<comment type="caution">
    <text evidence="2">The sequence shown here is derived from an EMBL/GenBank/DDBJ whole genome shotgun (WGS) entry which is preliminary data.</text>
</comment>
<organism evidence="2 3">
    <name type="scientific">Candidatus Woesebacteria bacterium RIFCSPHIGHO2_12_FULL_41_24</name>
    <dbReference type="NCBI Taxonomy" id="1802510"/>
    <lineage>
        <taxon>Bacteria</taxon>
        <taxon>Candidatus Woeseibacteriota</taxon>
    </lineage>
</organism>
<feature type="transmembrane region" description="Helical" evidence="1">
    <location>
        <begin position="348"/>
        <end position="370"/>
    </location>
</feature>
<dbReference type="EMBL" id="MGGW01000020">
    <property type="protein sequence ID" value="OGM53803.1"/>
    <property type="molecule type" value="Genomic_DNA"/>
</dbReference>
<feature type="transmembrane region" description="Helical" evidence="1">
    <location>
        <begin position="433"/>
        <end position="454"/>
    </location>
</feature>
<evidence type="ECO:0000256" key="1">
    <source>
        <dbReference type="SAM" id="Phobius"/>
    </source>
</evidence>
<feature type="transmembrane region" description="Helical" evidence="1">
    <location>
        <begin position="73"/>
        <end position="93"/>
    </location>
</feature>
<feature type="transmembrane region" description="Helical" evidence="1">
    <location>
        <begin position="16"/>
        <end position="37"/>
    </location>
</feature>
<evidence type="ECO:0000313" key="3">
    <source>
        <dbReference type="Proteomes" id="UP000178603"/>
    </source>
</evidence>
<accession>A0A1F8APV7</accession>
<feature type="transmembrane region" description="Helical" evidence="1">
    <location>
        <begin position="105"/>
        <end position="127"/>
    </location>
</feature>
<feature type="transmembrane region" description="Helical" evidence="1">
    <location>
        <begin position="290"/>
        <end position="308"/>
    </location>
</feature>
<keyword evidence="1" id="KW-0812">Transmembrane</keyword>
<feature type="transmembrane region" description="Helical" evidence="1">
    <location>
        <begin position="214"/>
        <end position="238"/>
    </location>
</feature>
<feature type="transmembrane region" description="Helical" evidence="1">
    <location>
        <begin position="258"/>
        <end position="278"/>
    </location>
</feature>
<keyword evidence="1" id="KW-0472">Membrane</keyword>
<sequence>MDTLTFIFNPSYFPHYFKIFAVLIIICFGGIAIFSLIYSTKNKLIIVGGGAILGFLTFLLLLGLASYLVKGEIGIRIIFLLYIITSAFAFTRNKNFYKHLFNPRLSINSILLIGLILVNLAFLFLFIRDVILGSSAPLYWGIALSFARGNYPTVLPWQPEFLSAYHQGSMMVMGAIQSLTSTHISIIHSSLSFYLISSIFLFLTGIAREKTRSLLCLLPGLTATVLIGGPVIFIGNAAKFLQTVVSFPLLTPHAWQQATYFLDYSSFSLWLGTGVTSLHTLIYNIYHSSAWAAFILFLVLFLLIQNSVRDSLLSPSHQMSRFRLANVSEFPTSAPFSYLTGSPKLTNLGMWFLPNFLILAITTCLFSFAAKSVIPKYLVVSSTISAISSLLIVETFFPTNSVRFANYAYHMIFLALVFVLTEFLAYRRRLYQLLGFIVVILVFIPQLITTYFPFVNRAIFNQYDSFTDYLMVDYPAFRWFAKNVPYDKRIIVIDEYPFDKPSLTPAAVESYGLFIPTSPPGYKVHLPETGLEWFDAITTLNPSTLKKLKIDYVFIKNGEEKRFSKIRQSQLKDSSLFTPKLGDTLGTLFEVSSEFKQKADDVNTIENIIQKIPDNSNVYIGLFKAREIRRGAALELKRRVTLYGPAFADPYVDWFVKIETSMPQLKDTTDKVQYFLLDKETLPVILTDKKAAKMMDNDFAVLWKTMD</sequence>
<dbReference type="AlphaFoldDB" id="A0A1F8APV7"/>
<proteinExistence type="predicted"/>
<feature type="transmembrane region" description="Helical" evidence="1">
    <location>
        <begin position="186"/>
        <end position="207"/>
    </location>
</feature>
<protein>
    <submittedName>
        <fullName evidence="2">Uncharacterized protein</fullName>
    </submittedName>
</protein>
<feature type="transmembrane region" description="Helical" evidence="1">
    <location>
        <begin position="409"/>
        <end position="426"/>
    </location>
</feature>
<evidence type="ECO:0000313" key="2">
    <source>
        <dbReference type="EMBL" id="OGM53803.1"/>
    </source>
</evidence>
<feature type="transmembrane region" description="Helical" evidence="1">
    <location>
        <begin position="377"/>
        <end position="397"/>
    </location>
</feature>